<dbReference type="SUPFAM" id="SSF50891">
    <property type="entry name" value="Cyclophilin-like"/>
    <property type="match status" value="1"/>
</dbReference>
<dbReference type="InterPro" id="IPR029000">
    <property type="entry name" value="Cyclophilin-like_dom_sf"/>
</dbReference>
<sequence length="270" mass="30459">MRIKRNAVTTSSATTWHRIVASLFAALIMLFMISGLIHFLSSSGNKYDANMIRRGDTTIATVESGSTDSAKRDDITSTTAEQSNNSDYQHILSLTLDISPPTKIRIAVLKDKCPKAYEFLSFMVENQQTECNPCTIYRGEPVPTYWGSKDYPDRYFDKGRWGPPYALVQGGLVNSKFNTVEQDNHRPKVLQRGMVAWAGGNSIHFFIALADHPEWGDVHTAWGEVLPEDMSVVDALVKERPLKVLERNNPVLTNFVEPMYFHLGWEGVER</sequence>
<dbReference type="PANTHER" id="PTHR46873:SF1">
    <property type="entry name" value="EXPRESSED PROTEIN"/>
    <property type="match status" value="1"/>
</dbReference>
<keyword evidence="4" id="KW-1185">Reference proteome</keyword>
<gene>
    <name evidence="3" type="ORF">QTG54_015624</name>
</gene>
<dbReference type="PANTHER" id="PTHR46873">
    <property type="entry name" value="EXPRESSED PROTEIN"/>
    <property type="match status" value="1"/>
</dbReference>
<dbReference type="Gene3D" id="2.40.100.10">
    <property type="entry name" value="Cyclophilin-like"/>
    <property type="match status" value="1"/>
</dbReference>
<dbReference type="EMBL" id="JATAAI010000045">
    <property type="protein sequence ID" value="KAK1733769.1"/>
    <property type="molecule type" value="Genomic_DNA"/>
</dbReference>
<evidence type="ECO:0000256" key="1">
    <source>
        <dbReference type="SAM" id="Phobius"/>
    </source>
</evidence>
<protein>
    <recommendedName>
        <fullName evidence="2">PPIase cyclophilin-type domain-containing protein</fullName>
    </recommendedName>
</protein>
<dbReference type="Pfam" id="PF00160">
    <property type="entry name" value="Pro_isomerase"/>
    <property type="match status" value="1"/>
</dbReference>
<feature type="domain" description="PPIase cyclophilin-type" evidence="2">
    <location>
        <begin position="102"/>
        <end position="238"/>
    </location>
</feature>
<dbReference type="GO" id="GO:0003755">
    <property type="term" value="F:peptidyl-prolyl cis-trans isomerase activity"/>
    <property type="evidence" value="ECO:0007669"/>
    <property type="project" value="InterPro"/>
</dbReference>
<keyword evidence="1" id="KW-0812">Transmembrane</keyword>
<evidence type="ECO:0000259" key="2">
    <source>
        <dbReference type="Pfam" id="PF00160"/>
    </source>
</evidence>
<reference evidence="3" key="1">
    <citation type="submission" date="2023-06" db="EMBL/GenBank/DDBJ databases">
        <title>Survivors Of The Sea: Transcriptome response of Skeletonema marinoi to long-term dormancy.</title>
        <authorList>
            <person name="Pinder M.I.M."/>
            <person name="Kourtchenko O."/>
            <person name="Robertson E.K."/>
            <person name="Larsson T."/>
            <person name="Maumus F."/>
            <person name="Osuna-Cruz C.M."/>
            <person name="Vancaester E."/>
            <person name="Stenow R."/>
            <person name="Vandepoele K."/>
            <person name="Ploug H."/>
            <person name="Bruchert V."/>
            <person name="Godhe A."/>
            <person name="Topel M."/>
        </authorList>
    </citation>
    <scope>NUCLEOTIDE SEQUENCE</scope>
    <source>
        <strain evidence="3">R05AC</strain>
    </source>
</reference>
<organism evidence="3 4">
    <name type="scientific">Skeletonema marinoi</name>
    <dbReference type="NCBI Taxonomy" id="267567"/>
    <lineage>
        <taxon>Eukaryota</taxon>
        <taxon>Sar</taxon>
        <taxon>Stramenopiles</taxon>
        <taxon>Ochrophyta</taxon>
        <taxon>Bacillariophyta</taxon>
        <taxon>Coscinodiscophyceae</taxon>
        <taxon>Thalassiosirophycidae</taxon>
        <taxon>Thalassiosirales</taxon>
        <taxon>Skeletonemataceae</taxon>
        <taxon>Skeletonema</taxon>
        <taxon>Skeletonema marinoi-dohrnii complex</taxon>
    </lineage>
</organism>
<dbReference type="InterPro" id="IPR002130">
    <property type="entry name" value="Cyclophilin-type_PPIase_dom"/>
</dbReference>
<evidence type="ECO:0000313" key="4">
    <source>
        <dbReference type="Proteomes" id="UP001224775"/>
    </source>
</evidence>
<dbReference type="Proteomes" id="UP001224775">
    <property type="component" value="Unassembled WGS sequence"/>
</dbReference>
<feature type="transmembrane region" description="Helical" evidence="1">
    <location>
        <begin position="20"/>
        <end position="40"/>
    </location>
</feature>
<accession>A0AAD9D5I6</accession>
<keyword evidence="1" id="KW-1133">Transmembrane helix</keyword>
<keyword evidence="1" id="KW-0472">Membrane</keyword>
<proteinExistence type="predicted"/>
<name>A0AAD9D5I6_9STRA</name>
<evidence type="ECO:0000313" key="3">
    <source>
        <dbReference type="EMBL" id="KAK1733769.1"/>
    </source>
</evidence>
<comment type="caution">
    <text evidence="3">The sequence shown here is derived from an EMBL/GenBank/DDBJ whole genome shotgun (WGS) entry which is preliminary data.</text>
</comment>
<dbReference type="AlphaFoldDB" id="A0AAD9D5I6"/>